<comment type="pathway">
    <text evidence="1">Carbohydrate metabolism; galactose metabolism.</text>
</comment>
<dbReference type="RefSeq" id="WP_019622925.1">
    <property type="nucleotide sequence ID" value="NZ_AP014545.1"/>
</dbReference>
<gene>
    <name evidence="7" type="ORF">AMJAP_0623</name>
</gene>
<dbReference type="PANTHER" id="PTHR43725:SF53">
    <property type="entry name" value="UDP-ARABINOSE 4-EPIMERASE 1"/>
    <property type="match status" value="1"/>
</dbReference>
<dbReference type="EMBL" id="AP014545">
    <property type="protein sequence ID" value="BBB25222.1"/>
    <property type="molecule type" value="Genomic_DNA"/>
</dbReference>
<evidence type="ECO:0000256" key="4">
    <source>
        <dbReference type="ARBA" id="ARBA00031367"/>
    </source>
</evidence>
<organism evidence="7 8">
    <name type="scientific">Amphritea japonica ATCC BAA-1530</name>
    <dbReference type="NCBI Taxonomy" id="1278309"/>
    <lineage>
        <taxon>Bacteria</taxon>
        <taxon>Pseudomonadati</taxon>
        <taxon>Pseudomonadota</taxon>
        <taxon>Gammaproteobacteria</taxon>
        <taxon>Oceanospirillales</taxon>
        <taxon>Oceanospirillaceae</taxon>
        <taxon>Amphritea</taxon>
    </lineage>
</organism>
<evidence type="ECO:0000256" key="2">
    <source>
        <dbReference type="ARBA" id="ARBA00007637"/>
    </source>
</evidence>
<dbReference type="KEGG" id="ajp:AMJAP_0623"/>
<proteinExistence type="inferred from homology"/>
<keyword evidence="8" id="KW-1185">Reference proteome</keyword>
<evidence type="ECO:0000256" key="5">
    <source>
        <dbReference type="ARBA" id="ARBA00033067"/>
    </source>
</evidence>
<evidence type="ECO:0000256" key="1">
    <source>
        <dbReference type="ARBA" id="ARBA00004947"/>
    </source>
</evidence>
<dbReference type="PANTHER" id="PTHR43725">
    <property type="entry name" value="UDP-GLUCOSE 4-EPIMERASE"/>
    <property type="match status" value="1"/>
</dbReference>
<evidence type="ECO:0000256" key="3">
    <source>
        <dbReference type="ARBA" id="ARBA00018569"/>
    </source>
</evidence>
<name>A0A7R6P867_9GAMM</name>
<protein>
    <recommendedName>
        <fullName evidence="3">UDP-glucose 4-epimerase</fullName>
    </recommendedName>
    <alternativeName>
        <fullName evidence="5">Galactowaldenase</fullName>
    </alternativeName>
    <alternativeName>
        <fullName evidence="4">UDP-galactose 4-epimerase</fullName>
    </alternativeName>
</protein>
<dbReference type="GO" id="GO:0016853">
    <property type="term" value="F:isomerase activity"/>
    <property type="evidence" value="ECO:0007669"/>
    <property type="project" value="UniProtKB-KW"/>
</dbReference>
<dbReference type="AlphaFoldDB" id="A0A7R6P867"/>
<dbReference type="Pfam" id="PF01370">
    <property type="entry name" value="Epimerase"/>
    <property type="match status" value="1"/>
</dbReference>
<dbReference type="SUPFAM" id="SSF51735">
    <property type="entry name" value="NAD(P)-binding Rossmann-fold domains"/>
    <property type="match status" value="1"/>
</dbReference>
<feature type="domain" description="NAD-dependent epimerase/dehydratase" evidence="6">
    <location>
        <begin position="1"/>
        <end position="230"/>
    </location>
</feature>
<dbReference type="InterPro" id="IPR036291">
    <property type="entry name" value="NAD(P)-bd_dom_sf"/>
</dbReference>
<dbReference type="InterPro" id="IPR001509">
    <property type="entry name" value="Epimerase_deHydtase"/>
</dbReference>
<dbReference type="Gene3D" id="3.90.25.10">
    <property type="entry name" value="UDP-galactose 4-epimerase, domain 1"/>
    <property type="match status" value="1"/>
</dbReference>
<dbReference type="OrthoDB" id="9803010at2"/>
<evidence type="ECO:0000259" key="6">
    <source>
        <dbReference type="Pfam" id="PF01370"/>
    </source>
</evidence>
<evidence type="ECO:0000313" key="7">
    <source>
        <dbReference type="EMBL" id="BBB25222.1"/>
    </source>
</evidence>
<reference evidence="7 8" key="1">
    <citation type="journal article" date="2008" name="Int. J. Syst. Evol. Microbiol.">
        <title>Amphritea japonica sp. nov. and Amphritea balenae sp. nov., isolated from the sediment adjacent to sperm whale carcasses off Kagoshima, Japan.</title>
        <authorList>
            <person name="Miyazaki M."/>
            <person name="Nogi Y."/>
            <person name="Fujiwara Y."/>
            <person name="Kawato M."/>
            <person name="Nagahama T."/>
            <person name="Kubokawa K."/>
            <person name="Horikoshi K."/>
        </authorList>
    </citation>
    <scope>NUCLEOTIDE SEQUENCE [LARGE SCALE GENOMIC DNA]</scope>
    <source>
        <strain evidence="7 8">ATCC BAA-1530</strain>
    </source>
</reference>
<keyword evidence="7" id="KW-0413">Isomerase</keyword>
<evidence type="ECO:0000313" key="8">
    <source>
        <dbReference type="Proteomes" id="UP000595663"/>
    </source>
</evidence>
<sequence length="307" mass="33586">MLILGGAGFIGSNLVKALCASNANVKVLNHGPNKLPDYPTLEYIQGSISDKEVLGKALDGVTTVFHLISSTTPSSSNKDPVADIETNLVNLIGLLDLMKEKRISKIIFISSGGTVYGEPLYTPIDINHPLNPICSYGVVKVAMENYIKMYGHLYNIQSVILRVANPYGTGQSTLKGQGVITDFMYKIQTNRTIDVWGDGSSIRDYIFIDDLISLCIKASTSDIYGTFNVGSGSGYSVKQIISSIESVTGLKATINYMKPRLFDVKSVVLDISETQDKFSWSTQYNLIQGIKKYHEELLVSNNSEQSS</sequence>
<accession>A0A7R6P867</accession>
<dbReference type="Gene3D" id="3.40.50.720">
    <property type="entry name" value="NAD(P)-binding Rossmann-like Domain"/>
    <property type="match status" value="1"/>
</dbReference>
<dbReference type="Proteomes" id="UP000595663">
    <property type="component" value="Chromosome"/>
</dbReference>
<comment type="similarity">
    <text evidence="2">Belongs to the NAD(P)-dependent epimerase/dehydratase family.</text>
</comment>